<evidence type="ECO:0000256" key="1">
    <source>
        <dbReference type="SAM" id="MobiDB-lite"/>
    </source>
</evidence>
<proteinExistence type="predicted"/>
<feature type="region of interest" description="Disordered" evidence="1">
    <location>
        <begin position="223"/>
        <end position="243"/>
    </location>
</feature>
<dbReference type="AlphaFoldDB" id="A0A022QM57"/>
<organism evidence="2 3">
    <name type="scientific">Erythranthe guttata</name>
    <name type="common">Yellow monkey flower</name>
    <name type="synonym">Mimulus guttatus</name>
    <dbReference type="NCBI Taxonomy" id="4155"/>
    <lineage>
        <taxon>Eukaryota</taxon>
        <taxon>Viridiplantae</taxon>
        <taxon>Streptophyta</taxon>
        <taxon>Embryophyta</taxon>
        <taxon>Tracheophyta</taxon>
        <taxon>Spermatophyta</taxon>
        <taxon>Magnoliopsida</taxon>
        <taxon>eudicotyledons</taxon>
        <taxon>Gunneridae</taxon>
        <taxon>Pentapetalae</taxon>
        <taxon>asterids</taxon>
        <taxon>lamiids</taxon>
        <taxon>Lamiales</taxon>
        <taxon>Phrymaceae</taxon>
        <taxon>Erythranthe</taxon>
    </lineage>
</organism>
<gene>
    <name evidence="2" type="ORF">MIMGU_mgv1a012699mg</name>
</gene>
<accession>A0A022QM57</accession>
<name>A0A022QM57_ERYGU</name>
<evidence type="ECO:0000313" key="2">
    <source>
        <dbReference type="EMBL" id="EYU28694.1"/>
    </source>
</evidence>
<keyword evidence="3" id="KW-1185">Reference proteome</keyword>
<reference evidence="2 3" key="1">
    <citation type="journal article" date="2013" name="Proc. Natl. Acad. Sci. U.S.A.">
        <title>Fine-scale variation in meiotic recombination in Mimulus inferred from population shotgun sequencing.</title>
        <authorList>
            <person name="Hellsten U."/>
            <person name="Wright K.M."/>
            <person name="Jenkins J."/>
            <person name="Shu S."/>
            <person name="Yuan Y."/>
            <person name="Wessler S.R."/>
            <person name="Schmutz J."/>
            <person name="Willis J.H."/>
            <person name="Rokhsar D.S."/>
        </authorList>
    </citation>
    <scope>NUCLEOTIDE SEQUENCE [LARGE SCALE GENOMIC DNA]</scope>
    <source>
        <strain evidence="3">cv. DUN x IM62</strain>
    </source>
</reference>
<dbReference type="EMBL" id="KI631311">
    <property type="protein sequence ID" value="EYU28694.1"/>
    <property type="molecule type" value="Genomic_DNA"/>
</dbReference>
<protein>
    <submittedName>
        <fullName evidence="2">Uncharacterized protein</fullName>
    </submittedName>
</protein>
<sequence>MLSLINSYRAAISSRYLGFTEVWRVGKFQRYLEFVSSCNFAFLLLQLQHNFNKLKEEKMELDLDTMLDIGCCAGAYLCLSKKLLEEVQAAIDEAKTELGKHFDVSAIMKQLPPPQLPPFQCPFPEEDNYDEAEVAKFRADKKLMMIVELDRYLENAYLLHRQQGADLQQMTKLTDYLVSKYGSGYADGHVDSVIQRYVARVDESTESYWMELDARIAEAAAADAGGSGGAGGDPAVQTAAPSE</sequence>
<dbReference type="Proteomes" id="UP000030748">
    <property type="component" value="Unassembled WGS sequence"/>
</dbReference>
<evidence type="ECO:0000313" key="3">
    <source>
        <dbReference type="Proteomes" id="UP000030748"/>
    </source>
</evidence>